<dbReference type="EMBL" id="CP048000">
    <property type="protein sequence ID" value="QHQ60367.1"/>
    <property type="molecule type" value="Genomic_DNA"/>
</dbReference>
<dbReference type="Proteomes" id="UP000464314">
    <property type="component" value="Chromosome"/>
</dbReference>
<gene>
    <name evidence="1" type="ORF">Ana3638_05930</name>
</gene>
<proteinExistence type="predicted"/>
<evidence type="ECO:0000313" key="1">
    <source>
        <dbReference type="EMBL" id="QHQ60367.1"/>
    </source>
</evidence>
<accession>A0A6P1TJ87</accession>
<dbReference type="RefSeq" id="WP_161837203.1">
    <property type="nucleotide sequence ID" value="NZ_CP048000.1"/>
</dbReference>
<name>A0A6P1TJ87_9FIRM</name>
<dbReference type="AlphaFoldDB" id="A0A6P1TJ87"/>
<keyword evidence="2" id="KW-1185">Reference proteome</keyword>
<dbReference type="KEGG" id="anr:Ana3638_05930"/>
<reference evidence="1 2" key="1">
    <citation type="submission" date="2020-01" db="EMBL/GenBank/DDBJ databases">
        <title>Genome analysis of Anaerocolumna sp. CBA3638.</title>
        <authorList>
            <person name="Kim J."/>
            <person name="Roh S.W."/>
        </authorList>
    </citation>
    <scope>NUCLEOTIDE SEQUENCE [LARGE SCALE GENOMIC DNA]</scope>
    <source>
        <strain evidence="1 2">CBA3638</strain>
    </source>
</reference>
<protein>
    <submittedName>
        <fullName evidence="1">Uncharacterized protein</fullName>
    </submittedName>
</protein>
<sequence length="48" mass="5171">MCDIDIGVIITKILNACIDGTVKPVIKSALAGHKVIYGTPVNYIKEIE</sequence>
<organism evidence="1 2">
    <name type="scientific">Anaerocolumna sedimenticola</name>
    <dbReference type="NCBI Taxonomy" id="2696063"/>
    <lineage>
        <taxon>Bacteria</taxon>
        <taxon>Bacillati</taxon>
        <taxon>Bacillota</taxon>
        <taxon>Clostridia</taxon>
        <taxon>Lachnospirales</taxon>
        <taxon>Lachnospiraceae</taxon>
        <taxon>Anaerocolumna</taxon>
    </lineage>
</organism>
<evidence type="ECO:0000313" key="2">
    <source>
        <dbReference type="Proteomes" id="UP000464314"/>
    </source>
</evidence>